<organism evidence="2 3">
    <name type="scientific">Phaeospirillum tilakii</name>
    <dbReference type="NCBI Taxonomy" id="741673"/>
    <lineage>
        <taxon>Bacteria</taxon>
        <taxon>Pseudomonadati</taxon>
        <taxon>Pseudomonadota</taxon>
        <taxon>Alphaproteobacteria</taxon>
        <taxon>Rhodospirillales</taxon>
        <taxon>Rhodospirillaceae</taxon>
        <taxon>Phaeospirillum</taxon>
    </lineage>
</organism>
<feature type="region of interest" description="Disordered" evidence="1">
    <location>
        <begin position="81"/>
        <end position="100"/>
    </location>
</feature>
<sequence>MNCNSIDGKTPRGSFDAFNDRKATHVLSAFAADQWIILGHLTVAEKSNEIPAAQEMISALGLTGRLFTLDAMHCQKNLRDCTADGQSSAGPGEGQPIRPV</sequence>
<evidence type="ECO:0000313" key="3">
    <source>
        <dbReference type="Proteomes" id="UP001597296"/>
    </source>
</evidence>
<dbReference type="RefSeq" id="WP_377316791.1">
    <property type="nucleotide sequence ID" value="NZ_JBHUIY010000022.1"/>
</dbReference>
<dbReference type="NCBIfam" id="NF033564">
    <property type="entry name" value="transpos_ISAs1"/>
    <property type="match status" value="1"/>
</dbReference>
<dbReference type="PANTHER" id="PTHR30298:SF0">
    <property type="entry name" value="PROTEIN YBFL-RELATED"/>
    <property type="match status" value="1"/>
</dbReference>
<reference evidence="3" key="1">
    <citation type="journal article" date="2019" name="Int. J. Syst. Evol. Microbiol.">
        <title>The Global Catalogue of Microorganisms (GCM) 10K type strain sequencing project: providing services to taxonomists for standard genome sequencing and annotation.</title>
        <authorList>
            <consortium name="The Broad Institute Genomics Platform"/>
            <consortium name="The Broad Institute Genome Sequencing Center for Infectious Disease"/>
            <person name="Wu L."/>
            <person name="Ma J."/>
        </authorList>
    </citation>
    <scope>NUCLEOTIDE SEQUENCE [LARGE SCALE GENOMIC DNA]</scope>
    <source>
        <strain evidence="3">KCTC 15012</strain>
    </source>
</reference>
<evidence type="ECO:0000256" key="1">
    <source>
        <dbReference type="SAM" id="MobiDB-lite"/>
    </source>
</evidence>
<gene>
    <name evidence="2" type="ORF">ACFSNB_11900</name>
</gene>
<evidence type="ECO:0000313" key="2">
    <source>
        <dbReference type="EMBL" id="MFD2234510.1"/>
    </source>
</evidence>
<protein>
    <submittedName>
        <fullName evidence="2">ISAs1 family transposase</fullName>
    </submittedName>
</protein>
<dbReference type="InterPro" id="IPR047647">
    <property type="entry name" value="ISAs1_transpos"/>
</dbReference>
<dbReference type="InterPro" id="IPR051698">
    <property type="entry name" value="Transposase_11-like"/>
</dbReference>
<name>A0ABW5CBA9_9PROT</name>
<dbReference type="EMBL" id="JBHUIY010000022">
    <property type="protein sequence ID" value="MFD2234510.1"/>
    <property type="molecule type" value="Genomic_DNA"/>
</dbReference>
<comment type="caution">
    <text evidence="2">The sequence shown here is derived from an EMBL/GenBank/DDBJ whole genome shotgun (WGS) entry which is preliminary data.</text>
</comment>
<keyword evidence="3" id="KW-1185">Reference proteome</keyword>
<dbReference type="PANTHER" id="PTHR30298">
    <property type="entry name" value="H REPEAT-ASSOCIATED PREDICTED TRANSPOSASE"/>
    <property type="match status" value="1"/>
</dbReference>
<dbReference type="Proteomes" id="UP001597296">
    <property type="component" value="Unassembled WGS sequence"/>
</dbReference>
<accession>A0ABW5CBA9</accession>
<proteinExistence type="predicted"/>